<keyword evidence="1" id="KW-0812">Transmembrane</keyword>
<proteinExistence type="predicted"/>
<keyword evidence="1" id="KW-1133">Transmembrane helix</keyword>
<dbReference type="RefSeq" id="WP_345863507.1">
    <property type="nucleotide sequence ID" value="NZ_JBDIMF010000001.1"/>
</dbReference>
<feature type="transmembrane region" description="Helical" evidence="1">
    <location>
        <begin position="213"/>
        <end position="237"/>
    </location>
</feature>
<keyword evidence="1" id="KW-0472">Membrane</keyword>
<keyword evidence="3" id="KW-1185">Reference proteome</keyword>
<feature type="transmembrane region" description="Helical" evidence="1">
    <location>
        <begin position="22"/>
        <end position="45"/>
    </location>
</feature>
<dbReference type="EMBL" id="JBDIMF010000001">
    <property type="protein sequence ID" value="MEN2785867.1"/>
    <property type="molecule type" value="Genomic_DNA"/>
</dbReference>
<feature type="transmembrane region" description="Helical" evidence="1">
    <location>
        <begin position="179"/>
        <end position="201"/>
    </location>
</feature>
<accession>A0ABU9XQL1</accession>
<dbReference type="Proteomes" id="UP001404104">
    <property type="component" value="Unassembled WGS sequence"/>
</dbReference>
<name>A0ABU9XQL1_9SPHN</name>
<reference evidence="2 3" key="1">
    <citation type="submission" date="2024-05" db="EMBL/GenBank/DDBJ databases">
        <authorList>
            <person name="Liu Q."/>
            <person name="Xin Y.-H."/>
        </authorList>
    </citation>
    <scope>NUCLEOTIDE SEQUENCE [LARGE SCALE GENOMIC DNA]</scope>
    <source>
        <strain evidence="2 3">CGMCC 1.15349</strain>
    </source>
</reference>
<evidence type="ECO:0000313" key="3">
    <source>
        <dbReference type="Proteomes" id="UP001404104"/>
    </source>
</evidence>
<feature type="transmembrane region" description="Helical" evidence="1">
    <location>
        <begin position="75"/>
        <end position="96"/>
    </location>
</feature>
<evidence type="ECO:0000256" key="1">
    <source>
        <dbReference type="SAM" id="Phobius"/>
    </source>
</evidence>
<evidence type="ECO:0000313" key="2">
    <source>
        <dbReference type="EMBL" id="MEN2785867.1"/>
    </source>
</evidence>
<gene>
    <name evidence="2" type="ORF">ABC969_05460</name>
</gene>
<sequence>MKFDIRSVLVDAWAMARADGDLLLRVAGFFFFLPQLAMLLLLPAMPPLSVTAGMSDADQLVVAQKVVAWVSAYGGWYLVGTLLVQAGSLVVLMLYLQRDRPDVAGAIRAGVRLFPRYLLAMIVVGLPLGIGVLTLVLLVPAFYLLGRLLVVGPVLAAEPGLSVARSLSRSWALTRGHGLVLAGLAALTVVGGALLATPFTMIATALEAGAPNVVAIAMADAGAGVVTSAAVLATILVQIAAYRRLIASTGI</sequence>
<protein>
    <recommendedName>
        <fullName evidence="4">Glycerophosphoryl diester phosphodiesterase membrane domain-containing protein</fullName>
    </recommendedName>
</protein>
<feature type="transmembrane region" description="Helical" evidence="1">
    <location>
        <begin position="148"/>
        <end position="167"/>
    </location>
</feature>
<organism evidence="2 3">
    <name type="scientific">Sphingomonas qilianensis</name>
    <dbReference type="NCBI Taxonomy" id="1736690"/>
    <lineage>
        <taxon>Bacteria</taxon>
        <taxon>Pseudomonadati</taxon>
        <taxon>Pseudomonadota</taxon>
        <taxon>Alphaproteobacteria</taxon>
        <taxon>Sphingomonadales</taxon>
        <taxon>Sphingomonadaceae</taxon>
        <taxon>Sphingomonas</taxon>
    </lineage>
</organism>
<evidence type="ECO:0008006" key="4">
    <source>
        <dbReference type="Google" id="ProtNLM"/>
    </source>
</evidence>
<comment type="caution">
    <text evidence="2">The sequence shown here is derived from an EMBL/GenBank/DDBJ whole genome shotgun (WGS) entry which is preliminary data.</text>
</comment>
<feature type="transmembrane region" description="Helical" evidence="1">
    <location>
        <begin position="117"/>
        <end position="142"/>
    </location>
</feature>